<dbReference type="PANTHER" id="PTHR22855:SF46">
    <property type="entry name" value="METHYLCROTONOYL-COA CARBOXYLASE"/>
    <property type="match status" value="1"/>
</dbReference>
<proteinExistence type="predicted"/>
<gene>
    <name evidence="3" type="ORF">SLNWT_6955</name>
</gene>
<dbReference type="Pfam" id="PF01039">
    <property type="entry name" value="Carboxyl_trans"/>
    <property type="match status" value="1"/>
</dbReference>
<dbReference type="PROSITE" id="PS50980">
    <property type="entry name" value="COA_CT_NTER"/>
    <property type="match status" value="1"/>
</dbReference>
<dbReference type="InterPro" id="IPR011763">
    <property type="entry name" value="COA_CT_C"/>
</dbReference>
<dbReference type="InterPro" id="IPR034733">
    <property type="entry name" value="AcCoA_carboxyl_beta"/>
</dbReference>
<dbReference type="PANTHER" id="PTHR22855">
    <property type="entry name" value="ACETYL, PROPIONYL, PYRUVATE, AND GLUTACONYL CARBOXYLASE-RELATED"/>
    <property type="match status" value="1"/>
</dbReference>
<dbReference type="PROSITE" id="PS50989">
    <property type="entry name" value="COA_CT_CTER"/>
    <property type="match status" value="2"/>
</dbReference>
<evidence type="ECO:0000259" key="2">
    <source>
        <dbReference type="PROSITE" id="PS50989"/>
    </source>
</evidence>
<evidence type="ECO:0000313" key="3">
    <source>
        <dbReference type="EMBL" id="AJE87331.1"/>
    </source>
</evidence>
<accession>A0A0B5F929</accession>
<feature type="domain" description="CoA carboxyltransferase N-terminal" evidence="1">
    <location>
        <begin position="34"/>
        <end position="285"/>
    </location>
</feature>
<evidence type="ECO:0000313" key="4">
    <source>
        <dbReference type="Proteomes" id="UP000031523"/>
    </source>
</evidence>
<dbReference type="InterPro" id="IPR011762">
    <property type="entry name" value="COA_CT_N"/>
</dbReference>
<dbReference type="Gene3D" id="3.90.226.10">
    <property type="entry name" value="2-enoyl-CoA Hydratase, Chain A, domain 1"/>
    <property type="match status" value="2"/>
</dbReference>
<protein>
    <submittedName>
        <fullName evidence="3">Methylcrotonoyl-CoA carboxylase</fullName>
    </submittedName>
</protein>
<feature type="domain" description="CoA carboxyltransferase C-terminal" evidence="2">
    <location>
        <begin position="40"/>
        <end position="277"/>
    </location>
</feature>
<organism evidence="3 4">
    <name type="scientific">Streptomyces albus (strain ATCC 21838 / DSM 41398 / FERM P-419 / JCM 4703 / NBRC 107858)</name>
    <dbReference type="NCBI Taxonomy" id="1081613"/>
    <lineage>
        <taxon>Bacteria</taxon>
        <taxon>Bacillati</taxon>
        <taxon>Actinomycetota</taxon>
        <taxon>Actinomycetes</taxon>
        <taxon>Kitasatosporales</taxon>
        <taxon>Streptomycetaceae</taxon>
        <taxon>Streptomyces</taxon>
    </lineage>
</organism>
<reference evidence="3 4" key="1">
    <citation type="submission" date="2015-01" db="EMBL/GenBank/DDBJ databases">
        <title>Enhanced salinomycin production by adjusting the supply of polyketide extender units in Streptomyce albus DSM 41398.</title>
        <authorList>
            <person name="Lu C."/>
        </authorList>
    </citation>
    <scope>NUCLEOTIDE SEQUENCE [LARGE SCALE GENOMIC DNA]</scope>
    <source>
        <strain evidence="4">ATCC 21838 / DSM 41398 / FERM P-419 / JCM 4703 / NBRC 107858</strain>
    </source>
</reference>
<dbReference type="Proteomes" id="UP000031523">
    <property type="component" value="Chromosome"/>
</dbReference>
<feature type="domain" description="CoA carboxyltransferase C-terminal" evidence="2">
    <location>
        <begin position="292"/>
        <end position="535"/>
    </location>
</feature>
<dbReference type="KEGG" id="sals:SLNWT_6955"/>
<name>A0A0B5F929_STRA4</name>
<dbReference type="SUPFAM" id="SSF52096">
    <property type="entry name" value="ClpP/crotonase"/>
    <property type="match status" value="2"/>
</dbReference>
<dbReference type="GO" id="GO:0016874">
    <property type="term" value="F:ligase activity"/>
    <property type="evidence" value="ECO:0007669"/>
    <property type="project" value="InterPro"/>
</dbReference>
<evidence type="ECO:0000259" key="1">
    <source>
        <dbReference type="PROSITE" id="PS50980"/>
    </source>
</evidence>
<dbReference type="InterPro" id="IPR045190">
    <property type="entry name" value="MCCB/AccD1-like"/>
</dbReference>
<dbReference type="FunFam" id="3.90.226.10:FF:000021">
    <property type="entry name" value="Acetyl-CoA carboxylase carboxyltransferase subunit"/>
    <property type="match status" value="1"/>
</dbReference>
<dbReference type="FunFam" id="3.90.226.10:FF:000030">
    <property type="entry name" value="Acetyl-CoA carboxylase carboxyltransferase subunit"/>
    <property type="match status" value="1"/>
</dbReference>
<keyword evidence="4" id="KW-1185">Reference proteome</keyword>
<dbReference type="AlphaFoldDB" id="A0A0B5F929"/>
<dbReference type="EMBL" id="CP010519">
    <property type="protein sequence ID" value="AJE87331.1"/>
    <property type="molecule type" value="Genomic_DNA"/>
</dbReference>
<dbReference type="InterPro" id="IPR029045">
    <property type="entry name" value="ClpP/crotonase-like_dom_sf"/>
</dbReference>
<sequence length="544" mass="58442">MINTSPTTEADRLPTLTSAIDTRTDTYRINRRHQLAVLEELDEQIQAAIAGGGERYRRRHRKRGRLLVRERVELLLDPDSPFLELSTLAAWGTEFAVGASVVTGIGVVSGVECVVIAHDPTVRGGAMNPYSLRKTLRALEIARTNRLPVVNLVESGGADLPSQAELFVPAGRIFHELTELSANAVPTVALVFGNSTAGGAYVPGMCDYAVLVDQQAKVFLGGPPLVKMATGEEADDEELGGARMHARVSGLSDYFAVDELDAIRIGRDIMARLNWRKLGPAPSGPATPPRYDPEEILGIVSADGKVPFDPREVLARTVDGSEFDEYKPGYGTSLVTGWAQLHGYPVGVLANHRGVLFSEEAKKAAEFILLANQTDTPLLFLQNTTGYMVGTSYEQGGIIKDGAKMINAVTNSTVPHLTINMASSFGAGNYGMSGRAYDPRLLFSWPAAKLAVMGATQLAGVLSIVGRSSAESAGRPFDERADQERTERIEAQIESDSHAFAVSGRLHDDGIIDPRDTRSALGMALSAAHSNAIAGRRGFGVFRM</sequence>